<feature type="region of interest" description="Disordered" evidence="1">
    <location>
        <begin position="18"/>
        <end position="94"/>
    </location>
</feature>
<reference evidence="3 4" key="1">
    <citation type="submission" date="2018-04" db="EMBL/GenBank/DDBJ databases">
        <title>The genome of golden apple snail Pomacea canaliculata provides insight into stress tolerance and invasive adaptation.</title>
        <authorList>
            <person name="Liu C."/>
            <person name="Liu B."/>
            <person name="Ren Y."/>
            <person name="Zhang Y."/>
            <person name="Wang H."/>
            <person name="Li S."/>
            <person name="Jiang F."/>
            <person name="Yin L."/>
            <person name="Zhang G."/>
            <person name="Qian W."/>
            <person name="Fan W."/>
        </authorList>
    </citation>
    <scope>NUCLEOTIDE SEQUENCE [LARGE SCALE GENOMIC DNA]</scope>
    <source>
        <strain evidence="3">SZHN2017</strain>
        <tissue evidence="3">Muscle</tissue>
    </source>
</reference>
<dbReference type="GO" id="GO:0005085">
    <property type="term" value="F:guanyl-nucleotide exchange factor activity"/>
    <property type="evidence" value="ECO:0007669"/>
    <property type="project" value="InterPro"/>
</dbReference>
<feature type="compositionally biased region" description="Acidic residues" evidence="1">
    <location>
        <begin position="128"/>
        <end position="143"/>
    </location>
</feature>
<dbReference type="InterPro" id="IPR035899">
    <property type="entry name" value="DBL_dom_sf"/>
</dbReference>
<evidence type="ECO:0000256" key="1">
    <source>
        <dbReference type="SAM" id="MobiDB-lite"/>
    </source>
</evidence>
<dbReference type="PROSITE" id="PS50010">
    <property type="entry name" value="DH_2"/>
    <property type="match status" value="1"/>
</dbReference>
<comment type="caution">
    <text evidence="3">The sequence shown here is derived from an EMBL/GenBank/DDBJ whole genome shotgun (WGS) entry which is preliminary data.</text>
</comment>
<accession>A0A2T7P5W0</accession>
<feature type="compositionally biased region" description="Polar residues" evidence="1">
    <location>
        <begin position="50"/>
        <end position="68"/>
    </location>
</feature>
<keyword evidence="4" id="KW-1185">Reference proteome</keyword>
<dbReference type="EMBL" id="PZQS01000006">
    <property type="protein sequence ID" value="PVD28786.1"/>
    <property type="molecule type" value="Genomic_DNA"/>
</dbReference>
<proteinExistence type="predicted"/>
<evidence type="ECO:0000259" key="2">
    <source>
        <dbReference type="PROSITE" id="PS50010"/>
    </source>
</evidence>
<sequence length="266" mass="30004">MAFFQRYASAPLLTEDADFSLSSSSTRTTENQSDEESVTSDSYYTREHSTSSPPEVVSIQSFSESEQSPVVLRRGSKKKRRAPPPPTQSSSLTEKCDALNISRLSADSVCSRIESLLLPYQTSTDSENVADSEAATEEQSEGDEPSRSGQPSPQISPKDRSRLWALKNALRSPRNIRKTPRVDPKNDDDKMGFTSWRNTIIEPPEFSVCTFAFLSEDLWDMDTEFEVKRIPEYEKYLTELLQGTPEAHPDYEQLSRSVKKVQDTPK</sequence>
<dbReference type="AlphaFoldDB" id="A0A2T7P5W0"/>
<feature type="domain" description="DH" evidence="2">
    <location>
        <begin position="227"/>
        <end position="266"/>
    </location>
</feature>
<feature type="compositionally biased region" description="Polar residues" evidence="1">
    <location>
        <begin position="20"/>
        <end position="31"/>
    </location>
</feature>
<organism evidence="3 4">
    <name type="scientific">Pomacea canaliculata</name>
    <name type="common">Golden apple snail</name>
    <dbReference type="NCBI Taxonomy" id="400727"/>
    <lineage>
        <taxon>Eukaryota</taxon>
        <taxon>Metazoa</taxon>
        <taxon>Spiralia</taxon>
        <taxon>Lophotrochozoa</taxon>
        <taxon>Mollusca</taxon>
        <taxon>Gastropoda</taxon>
        <taxon>Caenogastropoda</taxon>
        <taxon>Architaenioglossa</taxon>
        <taxon>Ampullarioidea</taxon>
        <taxon>Ampullariidae</taxon>
        <taxon>Pomacea</taxon>
    </lineage>
</organism>
<dbReference type="Proteomes" id="UP000245119">
    <property type="component" value="Linkage Group LG6"/>
</dbReference>
<protein>
    <recommendedName>
        <fullName evidence="2">DH domain-containing protein</fullName>
    </recommendedName>
</protein>
<evidence type="ECO:0000313" key="3">
    <source>
        <dbReference type="EMBL" id="PVD28786.1"/>
    </source>
</evidence>
<name>A0A2T7P5W0_POMCA</name>
<feature type="region of interest" description="Disordered" evidence="1">
    <location>
        <begin position="244"/>
        <end position="266"/>
    </location>
</feature>
<dbReference type="InterPro" id="IPR000219">
    <property type="entry name" value="DH_dom"/>
</dbReference>
<dbReference type="OrthoDB" id="6162331at2759"/>
<evidence type="ECO:0000313" key="4">
    <source>
        <dbReference type="Proteomes" id="UP000245119"/>
    </source>
</evidence>
<gene>
    <name evidence="3" type="ORF">C0Q70_11381</name>
</gene>
<dbReference type="Gene3D" id="1.20.900.10">
    <property type="entry name" value="Dbl homology (DH) domain"/>
    <property type="match status" value="1"/>
</dbReference>
<dbReference type="SUPFAM" id="SSF48065">
    <property type="entry name" value="DBL homology domain (DH-domain)"/>
    <property type="match status" value="1"/>
</dbReference>
<feature type="region of interest" description="Disordered" evidence="1">
    <location>
        <begin position="122"/>
        <end position="161"/>
    </location>
</feature>